<feature type="domain" description="Amine oxidase" evidence="1">
    <location>
        <begin position="10"/>
        <end position="283"/>
    </location>
</feature>
<evidence type="ECO:0000313" key="2">
    <source>
        <dbReference type="EMBL" id="HGT41060.1"/>
    </source>
</evidence>
<name>A0A7C4QQY8_9PLAN</name>
<accession>A0A7C4QQY8</accession>
<dbReference type="PANTHER" id="PTHR42923">
    <property type="entry name" value="PROTOPORPHYRINOGEN OXIDASE"/>
    <property type="match status" value="1"/>
</dbReference>
<dbReference type="SUPFAM" id="SSF51905">
    <property type="entry name" value="FAD/NAD(P)-binding domain"/>
    <property type="match status" value="1"/>
</dbReference>
<reference evidence="2" key="1">
    <citation type="journal article" date="2020" name="mSystems">
        <title>Genome- and Community-Level Interaction Insights into Carbon Utilization and Element Cycling Functions of Hydrothermarchaeota in Hydrothermal Sediment.</title>
        <authorList>
            <person name="Zhou Z."/>
            <person name="Liu Y."/>
            <person name="Xu W."/>
            <person name="Pan J."/>
            <person name="Luo Z.H."/>
            <person name="Li M."/>
        </authorList>
    </citation>
    <scope>NUCLEOTIDE SEQUENCE [LARGE SCALE GENOMIC DNA]</scope>
    <source>
        <strain evidence="2">SpSt-508</strain>
    </source>
</reference>
<dbReference type="PANTHER" id="PTHR42923:SF17">
    <property type="entry name" value="AMINE OXIDASE DOMAIN-CONTAINING PROTEIN"/>
    <property type="match status" value="1"/>
</dbReference>
<evidence type="ECO:0000259" key="1">
    <source>
        <dbReference type="Pfam" id="PF01593"/>
    </source>
</evidence>
<dbReference type="InterPro" id="IPR002937">
    <property type="entry name" value="Amino_oxidase"/>
</dbReference>
<dbReference type="Gene3D" id="1.10.405.20">
    <property type="match status" value="1"/>
</dbReference>
<proteinExistence type="predicted"/>
<dbReference type="EMBL" id="DSVQ01000019">
    <property type="protein sequence ID" value="HGT41060.1"/>
    <property type="molecule type" value="Genomic_DNA"/>
</dbReference>
<dbReference type="GO" id="GO:0016491">
    <property type="term" value="F:oxidoreductase activity"/>
    <property type="evidence" value="ECO:0007669"/>
    <property type="project" value="InterPro"/>
</dbReference>
<dbReference type="InterPro" id="IPR036188">
    <property type="entry name" value="FAD/NAD-bd_sf"/>
</dbReference>
<dbReference type="Gene3D" id="3.50.50.60">
    <property type="entry name" value="FAD/NAD(P)-binding domain"/>
    <property type="match status" value="1"/>
</dbReference>
<comment type="caution">
    <text evidence="2">The sequence shown here is derived from an EMBL/GenBank/DDBJ whole genome shotgun (WGS) entry which is preliminary data.</text>
</comment>
<organism evidence="2">
    <name type="scientific">Schlesneria paludicola</name>
    <dbReference type="NCBI Taxonomy" id="360056"/>
    <lineage>
        <taxon>Bacteria</taxon>
        <taxon>Pseudomonadati</taxon>
        <taxon>Planctomycetota</taxon>
        <taxon>Planctomycetia</taxon>
        <taxon>Planctomycetales</taxon>
        <taxon>Planctomycetaceae</taxon>
        <taxon>Schlesneria</taxon>
    </lineage>
</organism>
<dbReference type="Pfam" id="PF01593">
    <property type="entry name" value="Amino_oxidase"/>
    <property type="match status" value="1"/>
</dbReference>
<sequence>MRVAIIGSGISGLVAAARLHPRCGVTVFEANDYIGGHTHTVDVEWAGERHAIDTGFIVYNEHNYPQFTRLLAELGVATQPTSMSFSVHDERDGLEYCGSNLWTLFAQRRNLWRPGFLRMLWEILDFNRRARCLAERLRRPSPAGEFVGEPPGDAVTVGEFLERHRYSRRFAEQYLLPMGSAIWSCPMGRFAEFPLRFVVEFFHNHGLLTVRGRPTWRVISGGSRTYVAALTAPFRHRIRLRTPVERVFRSPEGVVVVPRNQPPEMFDHVVFACHSDQALQILAGDATPVERAVLSAFPYQRNVAVLHTDPSLLPRRKRAWASWNYRVATAGKDSPEATVTYNMNLLQGLRSRHTFCVTLNAEERIAPERILRRFIYHHPVFRKERSAAQARQRELLDANGVSFCGAYWGSGFHEDGVNSALAVVAALNRRLEAPRDHAVAGRPFVGAAS</sequence>
<protein>
    <submittedName>
        <fullName evidence="2">FAD-dependent oxidoreductase</fullName>
    </submittedName>
</protein>
<gene>
    <name evidence="2" type="ORF">ENS64_17580</name>
</gene>
<dbReference type="Gene3D" id="3.30.70.1990">
    <property type="match status" value="1"/>
</dbReference>
<dbReference type="InterPro" id="IPR050464">
    <property type="entry name" value="Zeta_carotene_desat/Oxidored"/>
</dbReference>
<dbReference type="AlphaFoldDB" id="A0A7C4QQY8"/>